<keyword evidence="1" id="KW-0812">Transmembrane</keyword>
<dbReference type="KEGG" id="mea:Mex_2p0658"/>
<dbReference type="HOGENOM" id="CLU_562362_0_0_5"/>
<keyword evidence="1" id="KW-0472">Membrane</keyword>
<reference evidence="2 3" key="1">
    <citation type="journal article" date="2009" name="PLoS ONE">
        <title>Methylobacterium genome sequences: a reference blueprint to investigate microbial metabolism of C1 compounds from natural and industrial sources.</title>
        <authorList>
            <person name="Vuilleumier S."/>
            <person name="Chistoserdova L."/>
            <person name="Lee M.-C."/>
            <person name="Bringel F."/>
            <person name="Lajus A."/>
            <person name="Zhou Y."/>
            <person name="Gourion B."/>
            <person name="Barbe V."/>
            <person name="Chang J."/>
            <person name="Cruveiller S."/>
            <person name="Dossat C."/>
            <person name="Gillett W."/>
            <person name="Gruffaz C."/>
            <person name="Haugen E."/>
            <person name="Hourcade E."/>
            <person name="Levy R."/>
            <person name="Mangenot S."/>
            <person name="Muller E."/>
            <person name="Nadalig T."/>
            <person name="Pagni M."/>
            <person name="Penny C."/>
            <person name="Peyraud R."/>
            <person name="Robinson D.G."/>
            <person name="Roche D."/>
            <person name="Rouy Z."/>
            <person name="Saenampechek C."/>
            <person name="Salvignol G."/>
            <person name="Vallenet D."/>
            <person name="Wu Z."/>
            <person name="Marx C.J."/>
            <person name="Vorholt J.A."/>
            <person name="Olson M.V."/>
            <person name="Kaul R."/>
            <person name="Weissenbach J."/>
            <person name="Medigue C."/>
            <person name="Lidstrom M.E."/>
        </authorList>
    </citation>
    <scope>NUCLEOTIDE SEQUENCE [LARGE SCALE GENOMIC DNA]</scope>
    <source>
        <strain evidence="3">ATCC 14718 / DSM 1338 / JCM 2805 / NCIMB 9133 / AM1</strain>
    </source>
</reference>
<name>C5B4X3_METEA</name>
<proteinExistence type="predicted"/>
<keyword evidence="1" id="KW-1133">Transmembrane helix</keyword>
<feature type="transmembrane region" description="Helical" evidence="1">
    <location>
        <begin position="28"/>
        <end position="55"/>
    </location>
</feature>
<evidence type="ECO:0000256" key="1">
    <source>
        <dbReference type="SAM" id="Phobius"/>
    </source>
</evidence>
<evidence type="ECO:0000313" key="2">
    <source>
        <dbReference type="EMBL" id="ACS43505.1"/>
    </source>
</evidence>
<keyword evidence="3" id="KW-1185">Reference proteome</keyword>
<dbReference type="Gene3D" id="3.40.50.300">
    <property type="entry name" value="P-loop containing nucleotide triphosphate hydrolases"/>
    <property type="match status" value="1"/>
</dbReference>
<gene>
    <name evidence="2" type="ordered locus">MexAM1_META2p0658</name>
</gene>
<dbReference type="SUPFAM" id="SSF52540">
    <property type="entry name" value="P-loop containing nucleoside triphosphate hydrolases"/>
    <property type="match status" value="1"/>
</dbReference>
<dbReference type="EMBL" id="CP001511">
    <property type="protein sequence ID" value="ACS43505.1"/>
    <property type="molecule type" value="Genomic_DNA"/>
</dbReference>
<dbReference type="AlphaFoldDB" id="C5B4X3"/>
<evidence type="ECO:0000313" key="3">
    <source>
        <dbReference type="Proteomes" id="UP000009081"/>
    </source>
</evidence>
<dbReference type="InterPro" id="IPR027417">
    <property type="entry name" value="P-loop_NTPase"/>
</dbReference>
<sequence length="485" mass="52156">MGTWAETKEHVGRAINSLTGSRTQTATALAALALPAILSPTAAAASAAAAGALLFARSRMLRLSFATTASRHDETYPIGTMEDGTPVALNAQQMNSGMLVYGTTGSGRTEALLGIAQGMLAKGSGMIFVDGRGDVSVYANIFVMAAAFGREDDVLVVTPAIHGAANLAHTFNPLQTGSLEQLKILINDLTEPKQTESYWHSRTTILTDIVLEALVFRRNAGNATINAEVFRDAFDFENVLLLAEDRELPEFLRRRACEYLRMLPGFQRERGPKQAQSTLEHHLYLKMYAMKAFGTLTEVGWMTSAGQQVDLEDVLSNNRILCIMLPSLDRSPLQADICTKAVLASLRMAMTSSAKVSTLDYTTGRSKPFPIILNDVGCGTSHSLMAIACEASSLGLSMIYGFQDEHCPSRLCGETGTSLVANANVRIQLSSEADGRMTLQYGGSSLNLAAPLPCTHQRSDQTQAFKNTVYLAPADLVPLTMCAAD</sequence>
<accession>C5B4X3</accession>
<dbReference type="Proteomes" id="UP000009081">
    <property type="component" value="Plasmid megaplasmid"/>
</dbReference>
<protein>
    <submittedName>
        <fullName evidence="2">Uncharacterized protein</fullName>
    </submittedName>
</protein>
<organism evidence="2 3">
    <name type="scientific">Methylorubrum extorquens (strain ATCC 14718 / DSM 1338 / JCM 2805 / NCIMB 9133 / AM1)</name>
    <name type="common">Methylobacterium extorquens</name>
    <dbReference type="NCBI Taxonomy" id="272630"/>
    <lineage>
        <taxon>Bacteria</taxon>
        <taxon>Pseudomonadati</taxon>
        <taxon>Pseudomonadota</taxon>
        <taxon>Alphaproteobacteria</taxon>
        <taxon>Hyphomicrobiales</taxon>
        <taxon>Methylobacteriaceae</taxon>
        <taxon>Methylorubrum</taxon>
    </lineage>
</organism>
<geneLocation type="plasmid" evidence="2 3">
    <name>megaplasmid</name>
</geneLocation>
<keyword evidence="2" id="KW-0614">Plasmid</keyword>